<dbReference type="InterPro" id="IPR050697">
    <property type="entry name" value="Adenylyl/Guanylyl_Cyclase_3/4"/>
</dbReference>
<feature type="domain" description="Guanylate cyclase" evidence="5">
    <location>
        <begin position="247"/>
        <end position="376"/>
    </location>
</feature>
<evidence type="ECO:0000256" key="2">
    <source>
        <dbReference type="ARBA" id="ARBA00022475"/>
    </source>
</evidence>
<dbReference type="Gene3D" id="3.30.70.1230">
    <property type="entry name" value="Nucleotide cyclase"/>
    <property type="match status" value="1"/>
</dbReference>
<keyword evidence="4" id="KW-0812">Transmembrane</keyword>
<dbReference type="GO" id="GO:0004016">
    <property type="term" value="F:adenylate cyclase activity"/>
    <property type="evidence" value="ECO:0007669"/>
    <property type="project" value="UniProtKB-ARBA"/>
</dbReference>
<sequence length="422" mass="48014">MLPLEKTLEQEVLKSERLRANILILVFALFTLVWTLFIVVSRENFHQFMGEEASVFLLPGYFALITLYFLFMRLLVQRYIEHKTNLPIFVRYLNAFVEVSIPTLAIIVIAQRTPAYVLLMPPILAYYLFIALSSLTLNEWLCRFSGFVAAIEYAAVSYYFLNYTNISVIDPFLTGWYGFAARTLILLIGGFITAFITKEIKKRLTTAFNAQKERERIESIFGQHVSPEVASKLLSQDANASEYIPVCVMFLDIRNFTHFSEENKPAVVVKLLNHLFDYMIEIIHEHKGIINKFLGDGFMAVFGVPVSNQNDVANAVTAALTIIERTQEEIKKGSLPDIRLGIGIHFGHAITGNIGTKRRLEYTVIGDVVNSTAHLEQLNKVYHTQVLISEEAAKKLPNIQGKFIGSVNLKHRDEPIKIYRLV</sequence>
<dbReference type="InterPro" id="IPR029787">
    <property type="entry name" value="Nucleotide_cyclase"/>
</dbReference>
<dbReference type="EMBL" id="LNYH01000075">
    <property type="protein sequence ID" value="KTD23360.1"/>
    <property type="molecule type" value="Genomic_DNA"/>
</dbReference>
<reference evidence="6 7" key="1">
    <citation type="submission" date="2015-11" db="EMBL/GenBank/DDBJ databases">
        <title>Genomic analysis of 38 Legionella species identifies large and diverse effector repertoires.</title>
        <authorList>
            <person name="Burstein D."/>
            <person name="Amaro F."/>
            <person name="Zusman T."/>
            <person name="Lifshitz Z."/>
            <person name="Cohen O."/>
            <person name="Gilbert J.A."/>
            <person name="Pupko T."/>
            <person name="Shuman H.A."/>
            <person name="Segal G."/>
        </authorList>
    </citation>
    <scope>NUCLEOTIDE SEQUENCE [LARGE SCALE GENOMIC DNA]</scope>
    <source>
        <strain evidence="6 7">Bercovier 4</strain>
    </source>
</reference>
<organism evidence="6 7">
    <name type="scientific">Legionella israelensis</name>
    <dbReference type="NCBI Taxonomy" id="454"/>
    <lineage>
        <taxon>Bacteria</taxon>
        <taxon>Pseudomonadati</taxon>
        <taxon>Pseudomonadota</taxon>
        <taxon>Gammaproteobacteria</taxon>
        <taxon>Legionellales</taxon>
        <taxon>Legionellaceae</taxon>
        <taxon>Legionella</taxon>
    </lineage>
</organism>
<feature type="transmembrane region" description="Helical" evidence="4">
    <location>
        <begin position="20"/>
        <end position="41"/>
    </location>
</feature>
<feature type="transmembrane region" description="Helical" evidence="4">
    <location>
        <begin position="144"/>
        <end position="161"/>
    </location>
</feature>
<comment type="caution">
    <text evidence="6">The sequence shown here is derived from an EMBL/GenBank/DDBJ whole genome shotgun (WGS) entry which is preliminary data.</text>
</comment>
<accession>A0A0W0VT62</accession>
<dbReference type="Proteomes" id="UP000054761">
    <property type="component" value="Unassembled WGS sequence"/>
</dbReference>
<feature type="transmembrane region" description="Helical" evidence="4">
    <location>
        <begin position="176"/>
        <end position="196"/>
    </location>
</feature>
<evidence type="ECO:0000256" key="3">
    <source>
        <dbReference type="ARBA" id="ARBA00023136"/>
    </source>
</evidence>
<feature type="transmembrane region" description="Helical" evidence="4">
    <location>
        <begin position="53"/>
        <end position="76"/>
    </location>
</feature>
<dbReference type="PATRIC" id="fig|454.4.peg.1558"/>
<dbReference type="SMART" id="SM00044">
    <property type="entry name" value="CYCc"/>
    <property type="match status" value="1"/>
</dbReference>
<evidence type="ECO:0000259" key="5">
    <source>
        <dbReference type="PROSITE" id="PS50125"/>
    </source>
</evidence>
<proteinExistence type="predicted"/>
<dbReference type="PROSITE" id="PS50125">
    <property type="entry name" value="GUANYLATE_CYCLASE_2"/>
    <property type="match status" value="1"/>
</dbReference>
<dbReference type="GO" id="GO:0006171">
    <property type="term" value="P:cAMP biosynthetic process"/>
    <property type="evidence" value="ECO:0007669"/>
    <property type="project" value="TreeGrafter"/>
</dbReference>
<protein>
    <submittedName>
        <fullName evidence="6">Guanylate cyclase</fullName>
    </submittedName>
</protein>
<dbReference type="AlphaFoldDB" id="A0A0W0VT62"/>
<name>A0A0W0VT62_9GAMM</name>
<keyword evidence="4" id="KW-1133">Transmembrane helix</keyword>
<keyword evidence="2" id="KW-1003">Cell membrane</keyword>
<dbReference type="PANTHER" id="PTHR43081">
    <property type="entry name" value="ADENYLATE CYCLASE, TERMINAL-DIFFERENTIATION SPECIFIC-RELATED"/>
    <property type="match status" value="1"/>
</dbReference>
<evidence type="ECO:0000256" key="1">
    <source>
        <dbReference type="ARBA" id="ARBA00004651"/>
    </source>
</evidence>
<evidence type="ECO:0000313" key="6">
    <source>
        <dbReference type="EMBL" id="KTD23360.1"/>
    </source>
</evidence>
<dbReference type="GO" id="GO:0005886">
    <property type="term" value="C:plasma membrane"/>
    <property type="evidence" value="ECO:0007669"/>
    <property type="project" value="UniProtKB-SubCell"/>
</dbReference>
<gene>
    <name evidence="6" type="ORF">Lisr_1437</name>
</gene>
<evidence type="ECO:0000256" key="4">
    <source>
        <dbReference type="SAM" id="Phobius"/>
    </source>
</evidence>
<keyword evidence="7" id="KW-1185">Reference proteome</keyword>
<dbReference type="RefSeq" id="WP_223168345.1">
    <property type="nucleotide sequence ID" value="NZ_CAAAJA010000105.1"/>
</dbReference>
<evidence type="ECO:0000313" key="7">
    <source>
        <dbReference type="Proteomes" id="UP000054761"/>
    </source>
</evidence>
<keyword evidence="3 4" id="KW-0472">Membrane</keyword>
<dbReference type="GO" id="GO:0035556">
    <property type="term" value="P:intracellular signal transduction"/>
    <property type="evidence" value="ECO:0007669"/>
    <property type="project" value="InterPro"/>
</dbReference>
<comment type="subcellular location">
    <subcellularLocation>
        <location evidence="1">Cell membrane</location>
        <topology evidence="1">Multi-pass membrane protein</topology>
    </subcellularLocation>
</comment>
<feature type="transmembrane region" description="Helical" evidence="4">
    <location>
        <begin position="88"/>
        <end position="110"/>
    </location>
</feature>
<dbReference type="STRING" id="454.Lisr_1437"/>
<dbReference type="CDD" id="cd07302">
    <property type="entry name" value="CHD"/>
    <property type="match status" value="1"/>
</dbReference>
<dbReference type="SUPFAM" id="SSF55073">
    <property type="entry name" value="Nucleotide cyclase"/>
    <property type="match status" value="1"/>
</dbReference>
<dbReference type="PANTHER" id="PTHR43081:SF17">
    <property type="entry name" value="BLL5647 PROTEIN"/>
    <property type="match status" value="1"/>
</dbReference>
<dbReference type="Pfam" id="PF00211">
    <property type="entry name" value="Guanylate_cyc"/>
    <property type="match status" value="1"/>
</dbReference>
<dbReference type="InterPro" id="IPR001054">
    <property type="entry name" value="A/G_cyclase"/>
</dbReference>
<feature type="transmembrane region" description="Helical" evidence="4">
    <location>
        <begin position="116"/>
        <end position="137"/>
    </location>
</feature>